<dbReference type="InterPro" id="IPR011576">
    <property type="entry name" value="Pyridox_Oxase_N"/>
</dbReference>
<dbReference type="Pfam" id="PF01243">
    <property type="entry name" value="PNPOx_N"/>
    <property type="match status" value="1"/>
</dbReference>
<organism evidence="2 3">
    <name type="scientific">Campylobacter corcagiensis</name>
    <dbReference type="NCBI Taxonomy" id="1448857"/>
    <lineage>
        <taxon>Bacteria</taxon>
        <taxon>Pseudomonadati</taxon>
        <taxon>Campylobacterota</taxon>
        <taxon>Epsilonproteobacteria</taxon>
        <taxon>Campylobacterales</taxon>
        <taxon>Campylobacteraceae</taxon>
        <taxon>Campylobacter</taxon>
    </lineage>
</organism>
<dbReference type="PIRSF" id="PIRSF004633">
    <property type="entry name" value="UCP_PLP_oxd"/>
    <property type="match status" value="1"/>
</dbReference>
<evidence type="ECO:0000313" key="3">
    <source>
        <dbReference type="Proteomes" id="UP000594749"/>
    </source>
</evidence>
<dbReference type="EMBL" id="CP063078">
    <property type="protein sequence ID" value="QOQ87688.1"/>
    <property type="molecule type" value="Genomic_DNA"/>
</dbReference>
<evidence type="ECO:0000259" key="1">
    <source>
        <dbReference type="Pfam" id="PF01243"/>
    </source>
</evidence>
<evidence type="ECO:0000313" key="2">
    <source>
        <dbReference type="EMBL" id="QOQ87688.1"/>
    </source>
</evidence>
<gene>
    <name evidence="2" type="ORF">IMC76_02430</name>
</gene>
<dbReference type="InterPro" id="IPR012349">
    <property type="entry name" value="Split_barrel_FMN-bd"/>
</dbReference>
<dbReference type="Proteomes" id="UP000594749">
    <property type="component" value="Chromosome"/>
</dbReference>
<accession>A0A7M1LGJ4</accession>
<proteinExistence type="predicted"/>
<reference evidence="2 3" key="1">
    <citation type="submission" date="2020-10" db="EMBL/GenBank/DDBJ databases">
        <title>Campylobacter and Helicobacter PacBio genomes.</title>
        <authorList>
            <person name="Lane C."/>
        </authorList>
    </citation>
    <scope>NUCLEOTIDE SEQUENCE [LARGE SCALE GENOMIC DNA]</scope>
    <source>
        <strain evidence="2 3">2016D-0077</strain>
    </source>
</reference>
<feature type="domain" description="Pyridoxamine 5'-phosphate oxidase N-terminal" evidence="1">
    <location>
        <begin position="10"/>
        <end position="138"/>
    </location>
</feature>
<dbReference type="SUPFAM" id="SSF50475">
    <property type="entry name" value="FMN-binding split barrel"/>
    <property type="match status" value="1"/>
</dbReference>
<sequence length="158" mass="18298">MLKESKNLQNELIEFIDSQKSVIISSFDDFCLSSYAPFIRLKDSIFVIISSIARHYQAINKNKELVSVMFIEDESMVKSIFARFRASFSVEVGLKDELRDEIFSKFEEKFKDEVALKMIKDLKDFHIIEFKLKNGRFVKGFGRAYDLDGLNVTNSVKG</sequence>
<name>A0A7M1LGJ4_9BACT</name>
<dbReference type="OrthoDB" id="92793at2"/>
<protein>
    <submittedName>
        <fullName evidence="2">Pyridoxamine 5'-phosphate oxidase</fullName>
    </submittedName>
</protein>
<dbReference type="RefSeq" id="WP_034971388.1">
    <property type="nucleotide sequence ID" value="NZ_CP053842.1"/>
</dbReference>
<dbReference type="InterPro" id="IPR014419">
    <property type="entry name" value="HutZ"/>
</dbReference>
<dbReference type="AlphaFoldDB" id="A0A7M1LGJ4"/>
<dbReference type="Gene3D" id="2.30.110.10">
    <property type="entry name" value="Electron Transport, Fmn-binding Protein, Chain A"/>
    <property type="match status" value="1"/>
</dbReference>
<keyword evidence="3" id="KW-1185">Reference proteome</keyword>